<proteinExistence type="predicted"/>
<organism evidence="1 2">
    <name type="scientific">Hericium alpestre</name>
    <dbReference type="NCBI Taxonomy" id="135208"/>
    <lineage>
        <taxon>Eukaryota</taxon>
        <taxon>Fungi</taxon>
        <taxon>Dikarya</taxon>
        <taxon>Basidiomycota</taxon>
        <taxon>Agaricomycotina</taxon>
        <taxon>Agaricomycetes</taxon>
        <taxon>Russulales</taxon>
        <taxon>Hericiaceae</taxon>
        <taxon>Hericium</taxon>
    </lineage>
</organism>
<gene>
    <name evidence="1" type="ORF">EWM64_g8204</name>
</gene>
<sequence>MPNDKVKPIDVAVIGVGLVGSEFLKQVIESPHPFRLVLISSSKTTIFSPNGICFPNGDWKGLLKTSSPKLNLSDVIPDLAASVKRGAHVVVVDNTSSDDVAGLLDGQLRAEDMGRALAKYRFRMDPTTMKVVTIEEGEEGYETARSAPWSRSTFAGLVDRFGDKEGESSLSDDGARGAWFGRLGSKRASMPLPMRRESARL</sequence>
<evidence type="ECO:0000313" key="1">
    <source>
        <dbReference type="EMBL" id="TFY75807.1"/>
    </source>
</evidence>
<comment type="caution">
    <text evidence="1">The sequence shown here is derived from an EMBL/GenBank/DDBJ whole genome shotgun (WGS) entry which is preliminary data.</text>
</comment>
<name>A0A4Y9ZP28_9AGAM</name>
<dbReference type="EMBL" id="SFCI01001422">
    <property type="protein sequence ID" value="TFY75807.1"/>
    <property type="molecule type" value="Genomic_DNA"/>
</dbReference>
<dbReference type="Gene3D" id="3.40.50.720">
    <property type="entry name" value="NAD(P)-binding Rossmann-like Domain"/>
    <property type="match status" value="1"/>
</dbReference>
<dbReference type="AlphaFoldDB" id="A0A4Y9ZP28"/>
<keyword evidence="2" id="KW-1185">Reference proteome</keyword>
<dbReference type="InterPro" id="IPR036291">
    <property type="entry name" value="NAD(P)-bd_dom_sf"/>
</dbReference>
<accession>A0A4Y9ZP28</accession>
<dbReference type="OrthoDB" id="3323155at2759"/>
<dbReference type="SUPFAM" id="SSF51735">
    <property type="entry name" value="NAD(P)-binding Rossmann-fold domains"/>
    <property type="match status" value="1"/>
</dbReference>
<reference evidence="1 2" key="1">
    <citation type="submission" date="2019-02" db="EMBL/GenBank/DDBJ databases">
        <title>Genome sequencing of the rare red list fungi Hericium alpestre (H. flagellum).</title>
        <authorList>
            <person name="Buettner E."/>
            <person name="Kellner H."/>
        </authorList>
    </citation>
    <scope>NUCLEOTIDE SEQUENCE [LARGE SCALE GENOMIC DNA]</scope>
    <source>
        <strain evidence="1 2">DSM 108284</strain>
    </source>
</reference>
<dbReference type="Proteomes" id="UP000298061">
    <property type="component" value="Unassembled WGS sequence"/>
</dbReference>
<evidence type="ECO:0000313" key="2">
    <source>
        <dbReference type="Proteomes" id="UP000298061"/>
    </source>
</evidence>
<protein>
    <submittedName>
        <fullName evidence="1">Uncharacterized protein</fullName>
    </submittedName>
</protein>
<dbReference type="STRING" id="135208.A0A4Y9ZP28"/>